<comment type="subcellular location">
    <subcellularLocation>
        <location evidence="1">Endomembrane system</location>
        <topology evidence="1">Multi-pass membrane protein</topology>
    </subcellularLocation>
</comment>
<dbReference type="GO" id="GO:0012505">
    <property type="term" value="C:endomembrane system"/>
    <property type="evidence" value="ECO:0007669"/>
    <property type="project" value="UniProtKB-SubCell"/>
</dbReference>
<feature type="transmembrane region" description="Helical" evidence="7">
    <location>
        <begin position="311"/>
        <end position="330"/>
    </location>
</feature>
<evidence type="ECO:0000256" key="2">
    <source>
        <dbReference type="ARBA" id="ARBA00022448"/>
    </source>
</evidence>
<keyword evidence="2" id="KW-0813">Transport</keyword>
<evidence type="ECO:0000256" key="4">
    <source>
        <dbReference type="ARBA" id="ARBA00022989"/>
    </source>
</evidence>
<dbReference type="GO" id="GO:0016020">
    <property type="term" value="C:membrane"/>
    <property type="evidence" value="ECO:0007669"/>
    <property type="project" value="InterPro"/>
</dbReference>
<name>A0A9D4UW12_ADICA</name>
<dbReference type="InterPro" id="IPR051171">
    <property type="entry name" value="CaCA"/>
</dbReference>
<sequence>MSSNDVMLGVFYTLAIVYCFLGLSAITSRFFQGMENIVQQTREVSFQDSDTGRRVVKTQRIWNYAVADITLLAFGTSFPQISLATIDACLNLGNLYAGGLGPGTLVGSAACDLFLIHALCIIIPSKESIKKVVDLGVWAVDLAWSLWAYVWLYIILLVWTPEVITIWEAGLTVLQFFILVLHAYAQDQSWPFISISFLDQIKRESWIPSEKTFITTAAFNSSLERSSEGSADSEGAVSALLEEDDGHIGAGEMQSWSYTKYLWKQQFEDALALNRCCGTKKQPQRFCLIYEILVFPWKFLFALVPQPNVCHGWVAFVSSLFFITGISYVVTQLTNLLGDVTGISSFVIALTVVATGASWPDLAASAIAAHRQATADSAIANITCSNSVNIFIGIGVPWVINTVYNRVVLNNVLRVPAGDLSFILIVYFITFIFCVLVLIARRYFIGGELGGPRNWAWASCIFILLLWMVFLVLSCLRVYNVI</sequence>
<dbReference type="PANTHER" id="PTHR11878">
    <property type="entry name" value="SODIUM/CALCIUM EXCHANGER"/>
    <property type="match status" value="1"/>
</dbReference>
<keyword evidence="5" id="KW-0406">Ion transport</keyword>
<dbReference type="InterPro" id="IPR044880">
    <property type="entry name" value="NCX_ion-bd_dom_sf"/>
</dbReference>
<feature type="transmembrane region" description="Helical" evidence="7">
    <location>
        <begin position="6"/>
        <end position="26"/>
    </location>
</feature>
<accession>A0A9D4UW12</accession>
<dbReference type="Pfam" id="PF01699">
    <property type="entry name" value="Na_Ca_ex"/>
    <property type="match status" value="2"/>
</dbReference>
<evidence type="ECO:0000256" key="3">
    <source>
        <dbReference type="ARBA" id="ARBA00022692"/>
    </source>
</evidence>
<feature type="transmembrane region" description="Helical" evidence="7">
    <location>
        <begin position="456"/>
        <end position="479"/>
    </location>
</feature>
<feature type="transmembrane region" description="Helical" evidence="7">
    <location>
        <begin position="103"/>
        <end position="123"/>
    </location>
</feature>
<evidence type="ECO:0000256" key="5">
    <source>
        <dbReference type="ARBA" id="ARBA00023065"/>
    </source>
</evidence>
<feature type="domain" description="Sodium/calcium exchanger membrane region" evidence="8">
    <location>
        <begin position="12"/>
        <end position="184"/>
    </location>
</feature>
<dbReference type="EMBL" id="JABFUD020000010">
    <property type="protein sequence ID" value="KAI5075049.1"/>
    <property type="molecule type" value="Genomic_DNA"/>
</dbReference>
<keyword evidence="6 7" id="KW-0472">Membrane</keyword>
<gene>
    <name evidence="9" type="ORF">GOP47_0011010</name>
</gene>
<evidence type="ECO:0000259" key="8">
    <source>
        <dbReference type="Pfam" id="PF01699"/>
    </source>
</evidence>
<dbReference type="AlphaFoldDB" id="A0A9D4UW12"/>
<proteinExistence type="predicted"/>
<evidence type="ECO:0000256" key="1">
    <source>
        <dbReference type="ARBA" id="ARBA00004127"/>
    </source>
</evidence>
<dbReference type="GO" id="GO:0055085">
    <property type="term" value="P:transmembrane transport"/>
    <property type="evidence" value="ECO:0007669"/>
    <property type="project" value="InterPro"/>
</dbReference>
<evidence type="ECO:0000256" key="6">
    <source>
        <dbReference type="ARBA" id="ARBA00023136"/>
    </source>
</evidence>
<comment type="caution">
    <text evidence="9">The sequence shown here is derived from an EMBL/GenBank/DDBJ whole genome shotgun (WGS) entry which is preliminary data.</text>
</comment>
<feature type="transmembrane region" description="Helical" evidence="7">
    <location>
        <begin position="288"/>
        <end position="305"/>
    </location>
</feature>
<evidence type="ECO:0000313" key="9">
    <source>
        <dbReference type="EMBL" id="KAI5075049.1"/>
    </source>
</evidence>
<feature type="transmembrane region" description="Helical" evidence="7">
    <location>
        <begin position="337"/>
        <end position="359"/>
    </location>
</feature>
<feature type="transmembrane region" description="Helical" evidence="7">
    <location>
        <begin position="165"/>
        <end position="185"/>
    </location>
</feature>
<keyword evidence="3 7" id="KW-0812">Transmembrane</keyword>
<keyword evidence="10" id="KW-1185">Reference proteome</keyword>
<dbReference type="GO" id="GO:0030001">
    <property type="term" value="P:metal ion transport"/>
    <property type="evidence" value="ECO:0007669"/>
    <property type="project" value="TreeGrafter"/>
</dbReference>
<feature type="domain" description="Sodium/calcium exchanger membrane region" evidence="8">
    <location>
        <begin position="311"/>
        <end position="475"/>
    </location>
</feature>
<evidence type="ECO:0000313" key="10">
    <source>
        <dbReference type="Proteomes" id="UP000886520"/>
    </source>
</evidence>
<feature type="transmembrane region" description="Helical" evidence="7">
    <location>
        <begin position="61"/>
        <end position="83"/>
    </location>
</feature>
<organism evidence="9 10">
    <name type="scientific">Adiantum capillus-veneris</name>
    <name type="common">Maidenhair fern</name>
    <dbReference type="NCBI Taxonomy" id="13818"/>
    <lineage>
        <taxon>Eukaryota</taxon>
        <taxon>Viridiplantae</taxon>
        <taxon>Streptophyta</taxon>
        <taxon>Embryophyta</taxon>
        <taxon>Tracheophyta</taxon>
        <taxon>Polypodiopsida</taxon>
        <taxon>Polypodiidae</taxon>
        <taxon>Polypodiales</taxon>
        <taxon>Pteridineae</taxon>
        <taxon>Pteridaceae</taxon>
        <taxon>Vittarioideae</taxon>
        <taxon>Adiantum</taxon>
    </lineage>
</organism>
<dbReference type="InterPro" id="IPR004837">
    <property type="entry name" value="NaCa_Exmemb"/>
</dbReference>
<keyword evidence="4 7" id="KW-1133">Transmembrane helix</keyword>
<reference evidence="9" key="1">
    <citation type="submission" date="2021-01" db="EMBL/GenBank/DDBJ databases">
        <title>Adiantum capillus-veneris genome.</title>
        <authorList>
            <person name="Fang Y."/>
            <person name="Liao Q."/>
        </authorList>
    </citation>
    <scope>NUCLEOTIDE SEQUENCE</scope>
    <source>
        <strain evidence="9">H3</strain>
        <tissue evidence="9">Leaf</tissue>
    </source>
</reference>
<feature type="transmembrane region" description="Helical" evidence="7">
    <location>
        <begin position="379"/>
        <end position="400"/>
    </location>
</feature>
<dbReference type="Gene3D" id="1.20.1420.30">
    <property type="entry name" value="NCX, central ion-binding region"/>
    <property type="match status" value="2"/>
</dbReference>
<dbReference type="PANTHER" id="PTHR11878:SF65">
    <property type="entry name" value="NA_CA-EXCHANGE PROTEIN, ISOFORM G"/>
    <property type="match status" value="1"/>
</dbReference>
<dbReference type="Proteomes" id="UP000886520">
    <property type="component" value="Chromosome 10"/>
</dbReference>
<evidence type="ECO:0000256" key="7">
    <source>
        <dbReference type="SAM" id="Phobius"/>
    </source>
</evidence>
<feature type="transmembrane region" description="Helical" evidence="7">
    <location>
        <begin position="135"/>
        <end position="159"/>
    </location>
</feature>
<feature type="transmembrane region" description="Helical" evidence="7">
    <location>
        <begin position="420"/>
        <end position="444"/>
    </location>
</feature>
<dbReference type="OrthoDB" id="2127281at2759"/>
<protein>
    <recommendedName>
        <fullName evidence="8">Sodium/calcium exchanger membrane region domain-containing protein</fullName>
    </recommendedName>
</protein>